<protein>
    <recommendedName>
        <fullName evidence="4">DUF2716 domain-containing protein</fullName>
    </recommendedName>
</protein>
<dbReference type="EMBL" id="CP119108">
    <property type="protein sequence ID" value="WEG08935.1"/>
    <property type="molecule type" value="Genomic_DNA"/>
</dbReference>
<evidence type="ECO:0000256" key="1">
    <source>
        <dbReference type="SAM" id="MobiDB-lite"/>
    </source>
</evidence>
<reference evidence="2 3" key="1">
    <citation type="submission" date="2023-03" db="EMBL/GenBank/DDBJ databases">
        <title>Genome sequence of Microbacterium sp. KACC 23027.</title>
        <authorList>
            <person name="Kim S."/>
            <person name="Heo J."/>
            <person name="Kwon S.-W."/>
        </authorList>
    </citation>
    <scope>NUCLEOTIDE SEQUENCE [LARGE SCALE GENOMIC DNA]</scope>
    <source>
        <strain evidence="2 3">KACC 23027</strain>
    </source>
</reference>
<feature type="compositionally biased region" description="Basic and acidic residues" evidence="1">
    <location>
        <begin position="27"/>
        <end position="37"/>
    </location>
</feature>
<keyword evidence="3" id="KW-1185">Reference proteome</keyword>
<evidence type="ECO:0000313" key="2">
    <source>
        <dbReference type="EMBL" id="WEG08935.1"/>
    </source>
</evidence>
<evidence type="ECO:0000313" key="3">
    <source>
        <dbReference type="Proteomes" id="UP001214553"/>
    </source>
</evidence>
<gene>
    <name evidence="2" type="ORF">PU630_17100</name>
</gene>
<proteinExistence type="predicted"/>
<name>A0ABY8BXL0_9MICO</name>
<dbReference type="Proteomes" id="UP001214553">
    <property type="component" value="Chromosome"/>
</dbReference>
<feature type="region of interest" description="Disordered" evidence="1">
    <location>
        <begin position="1"/>
        <end position="38"/>
    </location>
</feature>
<organism evidence="2 3">
    <name type="scientific">Microbacterium horticulturae</name>
    <dbReference type="NCBI Taxonomy" id="3028316"/>
    <lineage>
        <taxon>Bacteria</taxon>
        <taxon>Bacillati</taxon>
        <taxon>Actinomycetota</taxon>
        <taxon>Actinomycetes</taxon>
        <taxon>Micrococcales</taxon>
        <taxon>Microbacteriaceae</taxon>
        <taxon>Microbacterium</taxon>
    </lineage>
</organism>
<accession>A0ABY8BXL0</accession>
<dbReference type="RefSeq" id="WP_275278261.1">
    <property type="nucleotide sequence ID" value="NZ_CP119108.1"/>
</dbReference>
<evidence type="ECO:0008006" key="4">
    <source>
        <dbReference type="Google" id="ProtNLM"/>
    </source>
</evidence>
<sequence>MRSAPSCTRWHSGRASCAATTPTAGAPRDDDGWRYDPPEQGALVAEPLAALARLLAEATTTPDAGYAGVWEGWGGLVGTMVHDAASGLFGNVSGMPRRYAEYTSDDTPHRSVLYRSLKDVFNNPFRKGTWQPGILSDEISRGPRLELPNRSYVLFRGGVTTFGDPGWPVRVPWSDQTDADEQRWVRPPDAPNLVWPDDHAWVMVSEIDFDSTIVAGSAELIAAIVADPALEAASIPADSDLSWDADEVNR</sequence>